<dbReference type="AlphaFoldDB" id="A0A445AAC9"/>
<protein>
    <submittedName>
        <fullName evidence="1">Uncharacterized protein</fullName>
    </submittedName>
</protein>
<evidence type="ECO:0000313" key="2">
    <source>
        <dbReference type="Proteomes" id="UP000289738"/>
    </source>
</evidence>
<keyword evidence="2" id="KW-1185">Reference proteome</keyword>
<accession>A0A445AAC9</accession>
<organism evidence="1 2">
    <name type="scientific">Arachis hypogaea</name>
    <name type="common">Peanut</name>
    <dbReference type="NCBI Taxonomy" id="3818"/>
    <lineage>
        <taxon>Eukaryota</taxon>
        <taxon>Viridiplantae</taxon>
        <taxon>Streptophyta</taxon>
        <taxon>Embryophyta</taxon>
        <taxon>Tracheophyta</taxon>
        <taxon>Spermatophyta</taxon>
        <taxon>Magnoliopsida</taxon>
        <taxon>eudicotyledons</taxon>
        <taxon>Gunneridae</taxon>
        <taxon>Pentapetalae</taxon>
        <taxon>rosids</taxon>
        <taxon>fabids</taxon>
        <taxon>Fabales</taxon>
        <taxon>Fabaceae</taxon>
        <taxon>Papilionoideae</taxon>
        <taxon>50 kb inversion clade</taxon>
        <taxon>dalbergioids sensu lato</taxon>
        <taxon>Dalbergieae</taxon>
        <taxon>Pterocarpus clade</taxon>
        <taxon>Arachis</taxon>
    </lineage>
</organism>
<proteinExistence type="predicted"/>
<reference evidence="1 2" key="1">
    <citation type="submission" date="2019-01" db="EMBL/GenBank/DDBJ databases">
        <title>Sequencing of cultivated peanut Arachis hypogaea provides insights into genome evolution and oil improvement.</title>
        <authorList>
            <person name="Chen X."/>
        </authorList>
    </citation>
    <scope>NUCLEOTIDE SEQUENCE [LARGE SCALE GENOMIC DNA]</scope>
    <source>
        <strain evidence="2">cv. Fuhuasheng</strain>
        <tissue evidence="1">Leaves</tissue>
    </source>
</reference>
<sequence>MYSVILQDFDYNWVAWEVEIFGCGTTILNQLLRIRHEEAKIGKPDLFAEDCIKKSLNSDDEGGMRSKPSYSFKQGNRRMVFFANVVVSLCYYYYSHSHEENQFGNILRKKKI</sequence>
<dbReference type="Proteomes" id="UP000289738">
    <property type="component" value="Chromosome B03"/>
</dbReference>
<dbReference type="EMBL" id="SDMP01000013">
    <property type="protein sequence ID" value="RYR23414.1"/>
    <property type="molecule type" value="Genomic_DNA"/>
</dbReference>
<evidence type="ECO:0000313" key="1">
    <source>
        <dbReference type="EMBL" id="RYR23414.1"/>
    </source>
</evidence>
<gene>
    <name evidence="1" type="ORF">Ahy_B03g068646</name>
</gene>
<comment type="caution">
    <text evidence="1">The sequence shown here is derived from an EMBL/GenBank/DDBJ whole genome shotgun (WGS) entry which is preliminary data.</text>
</comment>
<name>A0A445AAC9_ARAHY</name>